<evidence type="ECO:0000313" key="2">
    <source>
        <dbReference type="Proteomes" id="UP000075304"/>
    </source>
</evidence>
<sequence>MKNCLKYINSVLFHAVGMVIIQKEKLLLLNWINEYIA</sequence>
<protein>
    <submittedName>
        <fullName evidence="1">Uncharacterized protein</fullName>
    </submittedName>
</protein>
<gene>
    <name evidence="1" type="ORF">B4099_1980</name>
</gene>
<organism evidence="1 2">
    <name type="scientific">Heyndrickxia coagulans</name>
    <name type="common">Weizmannia coagulans</name>
    <dbReference type="NCBI Taxonomy" id="1398"/>
    <lineage>
        <taxon>Bacteria</taxon>
        <taxon>Bacillati</taxon>
        <taxon>Bacillota</taxon>
        <taxon>Bacilli</taxon>
        <taxon>Bacillales</taxon>
        <taxon>Bacillaceae</taxon>
        <taxon>Heyndrickxia</taxon>
    </lineage>
</organism>
<dbReference type="AlphaFoldDB" id="A0A150KID2"/>
<proteinExistence type="predicted"/>
<dbReference type="Proteomes" id="UP000075304">
    <property type="component" value="Unassembled WGS sequence"/>
</dbReference>
<name>A0A150KID2_HEYCO</name>
<dbReference type="EMBL" id="LQYI01000009">
    <property type="protein sequence ID" value="KYC73256.1"/>
    <property type="molecule type" value="Genomic_DNA"/>
</dbReference>
<comment type="caution">
    <text evidence="1">The sequence shown here is derived from an EMBL/GenBank/DDBJ whole genome shotgun (WGS) entry which is preliminary data.</text>
</comment>
<evidence type="ECO:0000313" key="1">
    <source>
        <dbReference type="EMBL" id="KYC73256.1"/>
    </source>
</evidence>
<reference evidence="1 2" key="1">
    <citation type="submission" date="2016-01" db="EMBL/GenBank/DDBJ databases">
        <title>Genome Sequences of Twelve Sporeforming Bacillus Species Isolated from Foods.</title>
        <authorList>
            <person name="Berendsen E.M."/>
            <person name="Wells-Bennik M.H."/>
            <person name="Krawcyk A.O."/>
            <person name="De Jong A."/>
            <person name="Holsappel S."/>
            <person name="Eijlander R.T."/>
            <person name="Kuipers O.P."/>
        </authorList>
    </citation>
    <scope>NUCLEOTIDE SEQUENCE [LARGE SCALE GENOMIC DNA]</scope>
    <source>
        <strain evidence="1 2">B4099</strain>
    </source>
</reference>
<accession>A0A150KID2</accession>